<dbReference type="PANTHER" id="PTHR11439:SF489">
    <property type="entry name" value="RNA-DIRECTED DNA POLYMERASE"/>
    <property type="match status" value="1"/>
</dbReference>
<dbReference type="EMBL" id="JBANAX010000031">
    <property type="protein sequence ID" value="KAL1225404.1"/>
    <property type="molecule type" value="Genomic_DNA"/>
</dbReference>
<dbReference type="AlphaFoldDB" id="A0ABD1C7D7"/>
<name>A0ABD1C7D7_CARAN</name>
<dbReference type="Proteomes" id="UP001558713">
    <property type="component" value="Unassembled WGS sequence"/>
</dbReference>
<evidence type="ECO:0000313" key="1">
    <source>
        <dbReference type="EMBL" id="KAL1225404.1"/>
    </source>
</evidence>
<organism evidence="1 2">
    <name type="scientific">Cardamine amara subsp. amara</name>
    <dbReference type="NCBI Taxonomy" id="228776"/>
    <lineage>
        <taxon>Eukaryota</taxon>
        <taxon>Viridiplantae</taxon>
        <taxon>Streptophyta</taxon>
        <taxon>Embryophyta</taxon>
        <taxon>Tracheophyta</taxon>
        <taxon>Spermatophyta</taxon>
        <taxon>Magnoliopsida</taxon>
        <taxon>eudicotyledons</taxon>
        <taxon>Gunneridae</taxon>
        <taxon>Pentapetalae</taxon>
        <taxon>rosids</taxon>
        <taxon>malvids</taxon>
        <taxon>Brassicales</taxon>
        <taxon>Brassicaceae</taxon>
        <taxon>Cardamineae</taxon>
        <taxon>Cardamine</taxon>
    </lineage>
</organism>
<dbReference type="PANTHER" id="PTHR11439">
    <property type="entry name" value="GAG-POL-RELATED RETROTRANSPOSON"/>
    <property type="match status" value="1"/>
</dbReference>
<accession>A0ABD1C7D7</accession>
<comment type="caution">
    <text evidence="1">The sequence shown here is derived from an EMBL/GenBank/DDBJ whole genome shotgun (WGS) entry which is preliminary data.</text>
</comment>
<reference evidence="1 2" key="1">
    <citation type="submission" date="2024-04" db="EMBL/GenBank/DDBJ databases">
        <title>Genome assembly C_amara_ONT_v2.</title>
        <authorList>
            <person name="Yant L."/>
            <person name="Moore C."/>
            <person name="Slenker M."/>
        </authorList>
    </citation>
    <scope>NUCLEOTIDE SEQUENCE [LARGE SCALE GENOMIC DNA]</scope>
    <source>
        <tissue evidence="1">Leaf</tissue>
    </source>
</reference>
<proteinExistence type="predicted"/>
<gene>
    <name evidence="1" type="ORF">V5N11_009058</name>
</gene>
<keyword evidence="2" id="KW-1185">Reference proteome</keyword>
<protein>
    <submittedName>
        <fullName evidence="1">Retrovirus-related Pol polyprotein from transposon RE2</fullName>
    </submittedName>
</protein>
<sequence>MVFSKPVSTPMVDHPPLTGNSGSLLDDPAEYRLVIGSLQYLLFTRPDISYAVNKLSQYMHQPRTKHWLAAQRVLRYLSGTKNMGLFFSALSSLSVHAFSYVDWAGEKDNYSSTGAYLVYVGSHLVSWSSKKQRRVARSSTEAEYKSVSATASEVEWVVTLLLDYHVIRDFVQSGFLRVTHVSSKHQLADVLTKPLPRAKFLPLCIKIGLSSLGLS</sequence>
<dbReference type="CDD" id="cd09272">
    <property type="entry name" value="RNase_HI_RT_Ty1"/>
    <property type="match status" value="1"/>
</dbReference>
<evidence type="ECO:0000313" key="2">
    <source>
        <dbReference type="Proteomes" id="UP001558713"/>
    </source>
</evidence>